<comment type="similarity">
    <text evidence="1">Belongs to the NATD1 family.</text>
</comment>
<dbReference type="SUPFAM" id="SSF55729">
    <property type="entry name" value="Acyl-CoA N-acyltransferases (Nat)"/>
    <property type="match status" value="1"/>
</dbReference>
<evidence type="ECO:0000313" key="5">
    <source>
        <dbReference type="EMBL" id="CAD7231687.1"/>
    </source>
</evidence>
<organism evidence="5">
    <name type="scientific">Cyprideis torosa</name>
    <dbReference type="NCBI Taxonomy" id="163714"/>
    <lineage>
        <taxon>Eukaryota</taxon>
        <taxon>Metazoa</taxon>
        <taxon>Ecdysozoa</taxon>
        <taxon>Arthropoda</taxon>
        <taxon>Crustacea</taxon>
        <taxon>Oligostraca</taxon>
        <taxon>Ostracoda</taxon>
        <taxon>Podocopa</taxon>
        <taxon>Podocopida</taxon>
        <taxon>Cytherocopina</taxon>
        <taxon>Cytheroidea</taxon>
        <taxon>Cytherideidae</taxon>
        <taxon>Cyprideis</taxon>
    </lineage>
</organism>
<dbReference type="Gene3D" id="3.40.630.30">
    <property type="match status" value="1"/>
</dbReference>
<dbReference type="AlphaFoldDB" id="A0A7R8WME6"/>
<sequence>MQLVSVLKNVLTSTRSSYRLLSPAVRLMASARRISVVHIPDTDSEYPHLEYAILDRKTPHRYVDLYHTWTPVHLRGQGLAAHLADAAFSHFKGWRIRVSCTYLQAYARKRPHLDYVPV</sequence>
<name>A0A7R8WME6_9CRUS</name>
<gene>
    <name evidence="5" type="ORF">CTOB1V02_LOCUS9532</name>
</gene>
<dbReference type="InterPro" id="IPR016181">
    <property type="entry name" value="Acyl_CoA_acyltransferase"/>
</dbReference>
<dbReference type="Pfam" id="PF14542">
    <property type="entry name" value="Acetyltransf_CG"/>
    <property type="match status" value="1"/>
</dbReference>
<evidence type="ECO:0000259" key="4">
    <source>
        <dbReference type="Pfam" id="PF14542"/>
    </source>
</evidence>
<dbReference type="InterPro" id="IPR045057">
    <property type="entry name" value="Gcn5-rel_NAT"/>
</dbReference>
<accession>A0A7R8WME6</accession>
<proteinExistence type="inferred from homology"/>
<dbReference type="InterPro" id="IPR031165">
    <property type="entry name" value="GNAT_YJDJ"/>
</dbReference>
<dbReference type="EMBL" id="OB663777">
    <property type="protein sequence ID" value="CAD7231687.1"/>
    <property type="molecule type" value="Genomic_DNA"/>
</dbReference>
<evidence type="ECO:0000256" key="2">
    <source>
        <dbReference type="ARBA" id="ARBA00020243"/>
    </source>
</evidence>
<reference evidence="5" key="1">
    <citation type="submission" date="2020-11" db="EMBL/GenBank/DDBJ databases">
        <authorList>
            <person name="Tran Van P."/>
        </authorList>
    </citation>
    <scope>NUCLEOTIDE SEQUENCE</scope>
</reference>
<feature type="domain" description="N-acetyltransferase" evidence="4">
    <location>
        <begin position="45"/>
        <end position="114"/>
    </location>
</feature>
<dbReference type="PANTHER" id="PTHR31435:SF9">
    <property type="entry name" value="PROTEIN NATD1"/>
    <property type="match status" value="1"/>
</dbReference>
<protein>
    <recommendedName>
        <fullName evidence="2">Protein NATD1</fullName>
    </recommendedName>
    <alternativeName>
        <fullName evidence="3">N-acetyltransferase domain-containing protein 1</fullName>
    </alternativeName>
</protein>
<dbReference type="PANTHER" id="PTHR31435">
    <property type="entry name" value="PROTEIN NATD1"/>
    <property type="match status" value="1"/>
</dbReference>
<evidence type="ECO:0000256" key="3">
    <source>
        <dbReference type="ARBA" id="ARBA00031876"/>
    </source>
</evidence>
<evidence type="ECO:0000256" key="1">
    <source>
        <dbReference type="ARBA" id="ARBA00006233"/>
    </source>
</evidence>